<dbReference type="InterPro" id="IPR021810">
    <property type="entry name" value="T1RH-like_C"/>
</dbReference>
<protein>
    <recommendedName>
        <fullName evidence="1">Type I restriction enzyme HindI endonuclease subunit-like C-terminal domain-containing protein</fullName>
    </recommendedName>
</protein>
<dbReference type="Proteomes" id="UP000238093">
    <property type="component" value="Chromosome I"/>
</dbReference>
<dbReference type="AlphaFoldDB" id="A0A2K4WA73"/>
<dbReference type="Pfam" id="PF11867">
    <property type="entry name" value="T1RH-like_C"/>
    <property type="match status" value="1"/>
</dbReference>
<sequence length="104" mass="11635">MVELTFPSTFQRPGCVNESTYRLEEAIARYHNRSVDALQILQELIALAKDLRNEPDDGLDGAERAFYDALAQNESSAQVMSNQELRVIATELVTTVCNNSGVDW</sequence>
<evidence type="ECO:0000313" key="3">
    <source>
        <dbReference type="Proteomes" id="UP000238093"/>
    </source>
</evidence>
<accession>A0A2K4WA73</accession>
<gene>
    <name evidence="2" type="ORF">CFBP6411_01422</name>
</gene>
<evidence type="ECO:0000313" key="2">
    <source>
        <dbReference type="EMBL" id="SOS32782.1"/>
    </source>
</evidence>
<dbReference type="EMBL" id="LT963408">
    <property type="protein sequence ID" value="SOS32782.1"/>
    <property type="molecule type" value="Genomic_DNA"/>
</dbReference>
<feature type="domain" description="Type I restriction enzyme HindI endonuclease subunit-like C-terminal" evidence="1">
    <location>
        <begin position="22"/>
        <end position="104"/>
    </location>
</feature>
<reference evidence="2 3" key="1">
    <citation type="submission" date="2017-11" db="EMBL/GenBank/DDBJ databases">
        <authorList>
            <person name="Han C.G."/>
        </authorList>
    </citation>
    <scope>NUCLEOTIDE SEQUENCE [LARGE SCALE GENOMIC DNA]</scope>
    <source>
        <strain evidence="2">CFBP6411</strain>
    </source>
</reference>
<evidence type="ECO:0000259" key="1">
    <source>
        <dbReference type="Pfam" id="PF11867"/>
    </source>
</evidence>
<proteinExistence type="predicted"/>
<organism evidence="2 3">
    <name type="scientific">Pseudomonas syringae group genomosp. 3</name>
    <dbReference type="NCBI Taxonomy" id="251701"/>
    <lineage>
        <taxon>Bacteria</taxon>
        <taxon>Pseudomonadati</taxon>
        <taxon>Pseudomonadota</taxon>
        <taxon>Gammaproteobacteria</taxon>
        <taxon>Pseudomonadales</taxon>
        <taxon>Pseudomonadaceae</taxon>
        <taxon>Pseudomonas</taxon>
    </lineage>
</organism>
<name>A0A2K4WA73_9PSED</name>